<dbReference type="GO" id="GO:0005886">
    <property type="term" value="C:plasma membrane"/>
    <property type="evidence" value="ECO:0007669"/>
    <property type="project" value="UniProtKB-SubCell"/>
</dbReference>
<feature type="transmembrane region" description="Helical" evidence="8">
    <location>
        <begin position="6"/>
        <end position="27"/>
    </location>
</feature>
<dbReference type="Proteomes" id="UP000824205">
    <property type="component" value="Unassembled WGS sequence"/>
</dbReference>
<reference evidence="9" key="1">
    <citation type="journal article" date="2021" name="PeerJ">
        <title>Extensive microbial diversity within the chicken gut microbiome revealed by metagenomics and culture.</title>
        <authorList>
            <person name="Gilroy R."/>
            <person name="Ravi A."/>
            <person name="Getino M."/>
            <person name="Pursley I."/>
            <person name="Horton D.L."/>
            <person name="Alikhan N.F."/>
            <person name="Baker D."/>
            <person name="Gharbi K."/>
            <person name="Hall N."/>
            <person name="Watson M."/>
            <person name="Adriaenssens E.M."/>
            <person name="Foster-Nyarko E."/>
            <person name="Jarju S."/>
            <person name="Secka A."/>
            <person name="Antonio M."/>
            <person name="Oren A."/>
            <person name="Chaudhuri R.R."/>
            <person name="La Ragione R."/>
            <person name="Hildebrand F."/>
            <person name="Pallen M.J."/>
        </authorList>
    </citation>
    <scope>NUCLEOTIDE SEQUENCE</scope>
    <source>
        <strain evidence="9">421</strain>
    </source>
</reference>
<evidence type="ECO:0000313" key="10">
    <source>
        <dbReference type="Proteomes" id="UP000824205"/>
    </source>
</evidence>
<comment type="subcellular location">
    <subcellularLocation>
        <location evidence="1">Cell membrane</location>
        <topology evidence="1">Multi-pass membrane protein</topology>
    </subcellularLocation>
</comment>
<evidence type="ECO:0000256" key="3">
    <source>
        <dbReference type="ARBA" id="ARBA00022448"/>
    </source>
</evidence>
<evidence type="ECO:0000256" key="4">
    <source>
        <dbReference type="ARBA" id="ARBA00022475"/>
    </source>
</evidence>
<keyword evidence="7 8" id="KW-0472">Membrane</keyword>
<keyword evidence="6 8" id="KW-1133">Transmembrane helix</keyword>
<feature type="transmembrane region" description="Helical" evidence="8">
    <location>
        <begin position="70"/>
        <end position="91"/>
    </location>
</feature>
<comment type="similarity">
    <text evidence="2">Belongs to the auxin efflux carrier (TC 2.A.69) family.</text>
</comment>
<dbReference type="EMBL" id="DXGE01000024">
    <property type="protein sequence ID" value="HIW85913.1"/>
    <property type="molecule type" value="Genomic_DNA"/>
</dbReference>
<feature type="transmembrane region" description="Helical" evidence="8">
    <location>
        <begin position="39"/>
        <end position="58"/>
    </location>
</feature>
<keyword evidence="4" id="KW-1003">Cell membrane</keyword>
<name>A0A9D1RF30_9FIRM</name>
<dbReference type="Gene3D" id="1.20.1530.20">
    <property type="match status" value="1"/>
</dbReference>
<keyword evidence="5 8" id="KW-0812">Transmembrane</keyword>
<feature type="transmembrane region" description="Helical" evidence="8">
    <location>
        <begin position="164"/>
        <end position="184"/>
    </location>
</feature>
<comment type="caution">
    <text evidence="9">The sequence shown here is derived from an EMBL/GenBank/DDBJ whole genome shotgun (WGS) entry which is preliminary data.</text>
</comment>
<feature type="transmembrane region" description="Helical" evidence="8">
    <location>
        <begin position="129"/>
        <end position="152"/>
    </location>
</feature>
<evidence type="ECO:0000256" key="6">
    <source>
        <dbReference type="ARBA" id="ARBA00022989"/>
    </source>
</evidence>
<evidence type="ECO:0000256" key="1">
    <source>
        <dbReference type="ARBA" id="ARBA00004651"/>
    </source>
</evidence>
<sequence>MFLENLKTIAVQVLILYLIAGVGFAADKSGIFTREDAKRVINLLFNLILPIAVIRSFANIEYSKEHVRGLFVAFLCAAATHLFGVAISALTFRKRKSLLEKGLFHYGTVFSNAAFLALPLAQSVIGDEGVFYCSVYIGVFNIFAFTYGIYEISGRKAKINIKKIFLNPGSISVLIGVPLFLLRVKLPYIIDYPMQLAGSINSPLAMIIFGTFLANANFKNLFIKKELYFVSFLRLVFIPVVMTLFFRLCGVTGDLLTAMAISASAPTATNTAMYAAKYDNDAGLGSEIAAQSSVLSVVTMPVIVAVSSVL</sequence>
<evidence type="ECO:0000313" key="9">
    <source>
        <dbReference type="EMBL" id="HIW85913.1"/>
    </source>
</evidence>
<dbReference type="GO" id="GO:0055085">
    <property type="term" value="P:transmembrane transport"/>
    <property type="evidence" value="ECO:0007669"/>
    <property type="project" value="InterPro"/>
</dbReference>
<evidence type="ECO:0000256" key="2">
    <source>
        <dbReference type="ARBA" id="ARBA00010145"/>
    </source>
</evidence>
<dbReference type="PANTHER" id="PTHR36838">
    <property type="entry name" value="AUXIN EFFLUX CARRIER FAMILY PROTEIN"/>
    <property type="match status" value="1"/>
</dbReference>
<gene>
    <name evidence="9" type="ORF">IAA48_05400</name>
</gene>
<dbReference type="InterPro" id="IPR038770">
    <property type="entry name" value="Na+/solute_symporter_sf"/>
</dbReference>
<feature type="transmembrane region" description="Helical" evidence="8">
    <location>
        <begin position="288"/>
        <end position="309"/>
    </location>
</feature>
<evidence type="ECO:0000256" key="8">
    <source>
        <dbReference type="SAM" id="Phobius"/>
    </source>
</evidence>
<dbReference type="AlphaFoldDB" id="A0A9D1RF30"/>
<feature type="transmembrane region" description="Helical" evidence="8">
    <location>
        <begin position="227"/>
        <end position="246"/>
    </location>
</feature>
<reference evidence="9" key="2">
    <citation type="submission" date="2021-04" db="EMBL/GenBank/DDBJ databases">
        <authorList>
            <person name="Gilroy R."/>
        </authorList>
    </citation>
    <scope>NUCLEOTIDE SEQUENCE</scope>
    <source>
        <strain evidence="9">421</strain>
    </source>
</reference>
<protein>
    <submittedName>
        <fullName evidence="9">AEC family transporter</fullName>
    </submittedName>
</protein>
<dbReference type="Pfam" id="PF03547">
    <property type="entry name" value="Mem_trans"/>
    <property type="match status" value="1"/>
</dbReference>
<evidence type="ECO:0000256" key="5">
    <source>
        <dbReference type="ARBA" id="ARBA00022692"/>
    </source>
</evidence>
<proteinExistence type="inferred from homology"/>
<keyword evidence="3" id="KW-0813">Transport</keyword>
<organism evidence="9 10">
    <name type="scientific">Candidatus Eubacterium faecipullorum</name>
    <dbReference type="NCBI Taxonomy" id="2838571"/>
    <lineage>
        <taxon>Bacteria</taxon>
        <taxon>Bacillati</taxon>
        <taxon>Bacillota</taxon>
        <taxon>Clostridia</taxon>
        <taxon>Eubacteriales</taxon>
        <taxon>Eubacteriaceae</taxon>
        <taxon>Eubacterium</taxon>
    </lineage>
</organism>
<accession>A0A9D1RF30</accession>
<feature type="transmembrane region" description="Helical" evidence="8">
    <location>
        <begin position="103"/>
        <end position="123"/>
    </location>
</feature>
<evidence type="ECO:0000256" key="7">
    <source>
        <dbReference type="ARBA" id="ARBA00023136"/>
    </source>
</evidence>
<dbReference type="InterPro" id="IPR004776">
    <property type="entry name" value="Mem_transp_PIN-like"/>
</dbReference>
<dbReference type="PANTHER" id="PTHR36838:SF1">
    <property type="entry name" value="SLR1864 PROTEIN"/>
    <property type="match status" value="1"/>
</dbReference>
<feature type="transmembrane region" description="Helical" evidence="8">
    <location>
        <begin position="196"/>
        <end position="215"/>
    </location>
</feature>